<dbReference type="PANTHER" id="PTHR34136:SF1">
    <property type="entry name" value="UDP-N-ACETYL-D-MANNOSAMINURONIC ACID TRANSFERASE"/>
    <property type="match status" value="1"/>
</dbReference>
<dbReference type="AlphaFoldDB" id="A0AA45C8L4"/>
<gene>
    <name evidence="3" type="ORF">C7380_10280</name>
</gene>
<dbReference type="RefSeq" id="WP_109603792.1">
    <property type="nucleotide sequence ID" value="NZ_QGGI01000002.1"/>
</dbReference>
<name>A0AA45C8L4_9BACT</name>
<evidence type="ECO:0000313" key="3">
    <source>
        <dbReference type="EMBL" id="PWJ96169.1"/>
    </source>
</evidence>
<dbReference type="GO" id="GO:0016758">
    <property type="term" value="F:hexosyltransferase activity"/>
    <property type="evidence" value="ECO:0007669"/>
    <property type="project" value="TreeGrafter"/>
</dbReference>
<sequence>MSFVYNLDGIDMLTGNRDEIIKIIKESINNNEKTWIITLNALMYMEYLNNETYKQAIKKANYSIPDGIGIVKYLRKRGVFSERCTGIDTMKEICDYSSKNKLRIFLLGSKENYVFKATEKIEEEFGVKVSGYSDGFFDQTREKNIVDKINESKADVLFVGMGIPKQEDFILRNIDNINCKFFMGVGGSIDVFSGEMKRAPVFYQKIGAEWLYRMIVEPKRFKKLPELFKFYSKIYFKR</sequence>
<comment type="caution">
    <text evidence="3">The sequence shown here is derived from an EMBL/GenBank/DDBJ whole genome shotgun (WGS) entry which is preliminary data.</text>
</comment>
<keyword evidence="4" id="KW-1185">Reference proteome</keyword>
<evidence type="ECO:0000256" key="1">
    <source>
        <dbReference type="ARBA" id="ARBA00022676"/>
    </source>
</evidence>
<keyword evidence="2" id="KW-0808">Transferase</keyword>
<dbReference type="CDD" id="cd06533">
    <property type="entry name" value="Glyco_transf_WecG_TagA"/>
    <property type="match status" value="1"/>
</dbReference>
<dbReference type="PANTHER" id="PTHR34136">
    <property type="match status" value="1"/>
</dbReference>
<dbReference type="NCBIfam" id="TIGR00696">
    <property type="entry name" value="wecG_tagA_cpsF"/>
    <property type="match status" value="1"/>
</dbReference>
<reference evidence="3 4" key="1">
    <citation type="submission" date="2018-05" db="EMBL/GenBank/DDBJ databases">
        <title>Genomic Encyclopedia of Type Strains, Phase IV (KMG-IV): sequencing the most valuable type-strain genomes for metagenomic binning, comparative biology and taxonomic classification.</title>
        <authorList>
            <person name="Goeker M."/>
        </authorList>
    </citation>
    <scope>NUCLEOTIDE SEQUENCE [LARGE SCALE GENOMIC DNA]</scope>
    <source>
        <strain evidence="3 4">DSM 24906</strain>
    </source>
</reference>
<organism evidence="3 4">
    <name type="scientific">Oceanotoga teriensis</name>
    <dbReference type="NCBI Taxonomy" id="515440"/>
    <lineage>
        <taxon>Bacteria</taxon>
        <taxon>Thermotogati</taxon>
        <taxon>Thermotogota</taxon>
        <taxon>Thermotogae</taxon>
        <taxon>Petrotogales</taxon>
        <taxon>Petrotogaceae</taxon>
        <taxon>Oceanotoga</taxon>
    </lineage>
</organism>
<evidence type="ECO:0000256" key="2">
    <source>
        <dbReference type="ARBA" id="ARBA00022679"/>
    </source>
</evidence>
<dbReference type="EMBL" id="QGGI01000002">
    <property type="protein sequence ID" value="PWJ96169.1"/>
    <property type="molecule type" value="Genomic_DNA"/>
</dbReference>
<protein>
    <submittedName>
        <fullName evidence="3">N-acetylmannosaminyltransferase</fullName>
    </submittedName>
</protein>
<dbReference type="Proteomes" id="UP000245921">
    <property type="component" value="Unassembled WGS sequence"/>
</dbReference>
<dbReference type="InterPro" id="IPR004629">
    <property type="entry name" value="WecG_TagA_CpsF"/>
</dbReference>
<keyword evidence="1" id="KW-0328">Glycosyltransferase</keyword>
<dbReference type="Pfam" id="PF03808">
    <property type="entry name" value="Glyco_tran_WecG"/>
    <property type="match status" value="1"/>
</dbReference>
<evidence type="ECO:0000313" key="4">
    <source>
        <dbReference type="Proteomes" id="UP000245921"/>
    </source>
</evidence>
<accession>A0AA45C8L4</accession>
<proteinExistence type="predicted"/>